<proteinExistence type="inferred from homology"/>
<dbReference type="InterPro" id="IPR001412">
    <property type="entry name" value="aa-tRNA-synth_I_CS"/>
</dbReference>
<evidence type="ECO:0000259" key="8">
    <source>
        <dbReference type="Pfam" id="PF00749"/>
    </source>
</evidence>
<dbReference type="SUPFAM" id="SSF52374">
    <property type="entry name" value="Nucleotidylyl transferase"/>
    <property type="match status" value="1"/>
</dbReference>
<organism evidence="9 10">
    <name type="scientific">Mucilaginibacter roseus</name>
    <dbReference type="NCBI Taxonomy" id="1528868"/>
    <lineage>
        <taxon>Bacteria</taxon>
        <taxon>Pseudomonadati</taxon>
        <taxon>Bacteroidota</taxon>
        <taxon>Sphingobacteriia</taxon>
        <taxon>Sphingobacteriales</taxon>
        <taxon>Sphingobacteriaceae</taxon>
        <taxon>Mucilaginibacter</taxon>
    </lineage>
</organism>
<evidence type="ECO:0000256" key="1">
    <source>
        <dbReference type="ARBA" id="ARBA00022598"/>
    </source>
</evidence>
<sequence length="299" mass="33399">MNSFFMHIPSGFKRTRIAPTPSGYLHVGNVLSFIITAGLAAETGASILLRIDDMDRDRAEDRYVQDVFDTLRFLDIPWQEGPRNLQEFNSGWSQLYRLDEYNAALARLKQSGQVFACNCSRSQLKSYVAYPGTCRHKNIPLDDPGVSWRLKTEPETISVKMLNGVVIQETLPAEMTDFVVRKKDSYPAYQLSSVVDDVHFGIDLVVRGLDLWASTLAQLYLAQTLGLPFSNVTFYHHSLLLGSDGTKLSKSAGATSIKYMREQGYSTEEVLNAIAKQAGISESVSNGRQLYERLKGSLP</sequence>
<evidence type="ECO:0000313" key="9">
    <source>
        <dbReference type="EMBL" id="MCD8742506.1"/>
    </source>
</evidence>
<dbReference type="RefSeq" id="WP_232179069.1">
    <property type="nucleotide sequence ID" value="NZ_JAJPWV010000007.1"/>
</dbReference>
<dbReference type="InterPro" id="IPR000924">
    <property type="entry name" value="Glu/Gln-tRNA-synth"/>
</dbReference>
<dbReference type="PANTHER" id="PTHR43311:SF1">
    <property type="entry name" value="GLUTAMYL-Q TRNA(ASP) SYNTHETASE"/>
    <property type="match status" value="1"/>
</dbReference>
<keyword evidence="10" id="KW-1185">Reference proteome</keyword>
<gene>
    <name evidence="9" type="ORF">LT679_17985</name>
</gene>
<keyword evidence="4" id="KW-0862">Zinc</keyword>
<dbReference type="PROSITE" id="PS00178">
    <property type="entry name" value="AA_TRNA_LIGASE_I"/>
    <property type="match status" value="1"/>
</dbReference>
<accession>A0ABS8U5X3</accession>
<keyword evidence="5 7" id="KW-0067">ATP-binding</keyword>
<comment type="similarity">
    <text evidence="7">Belongs to the class-I aminoacyl-tRNA synthetase family.</text>
</comment>
<evidence type="ECO:0000313" key="10">
    <source>
        <dbReference type="Proteomes" id="UP001199919"/>
    </source>
</evidence>
<keyword evidence="6 7" id="KW-0030">Aminoacyl-tRNA synthetase</keyword>
<dbReference type="Proteomes" id="UP001199919">
    <property type="component" value="Unassembled WGS sequence"/>
</dbReference>
<evidence type="ECO:0000256" key="4">
    <source>
        <dbReference type="ARBA" id="ARBA00022833"/>
    </source>
</evidence>
<keyword evidence="1 7" id="KW-0436">Ligase</keyword>
<comment type="caution">
    <text evidence="9">The sequence shown here is derived from an EMBL/GenBank/DDBJ whole genome shotgun (WGS) entry which is preliminary data.</text>
</comment>
<dbReference type="InterPro" id="IPR020058">
    <property type="entry name" value="Glu/Gln-tRNA-synth_Ib_cat-dom"/>
</dbReference>
<evidence type="ECO:0000256" key="5">
    <source>
        <dbReference type="ARBA" id="ARBA00022840"/>
    </source>
</evidence>
<dbReference type="PANTHER" id="PTHR43311">
    <property type="entry name" value="GLUTAMATE--TRNA LIGASE"/>
    <property type="match status" value="1"/>
</dbReference>
<dbReference type="InterPro" id="IPR014729">
    <property type="entry name" value="Rossmann-like_a/b/a_fold"/>
</dbReference>
<keyword evidence="3 7" id="KW-0547">Nucleotide-binding</keyword>
<feature type="domain" description="Glutamyl/glutaminyl-tRNA synthetase class Ib catalytic" evidence="8">
    <location>
        <begin position="149"/>
        <end position="276"/>
    </location>
</feature>
<dbReference type="Pfam" id="PF00749">
    <property type="entry name" value="tRNA-synt_1c"/>
    <property type="match status" value="2"/>
</dbReference>
<keyword evidence="7" id="KW-0648">Protein biosynthesis</keyword>
<evidence type="ECO:0000256" key="7">
    <source>
        <dbReference type="RuleBase" id="RU363037"/>
    </source>
</evidence>
<reference evidence="9 10" key="1">
    <citation type="submission" date="2021-12" db="EMBL/GenBank/DDBJ databases">
        <title>Mucilaginibacter roseus genome.</title>
        <authorList>
            <person name="Ferreira J.R."/>
            <person name="Newman J.D."/>
        </authorList>
    </citation>
    <scope>NUCLEOTIDE SEQUENCE [LARGE SCALE GENOMIC DNA]</scope>
    <source>
        <strain evidence="9 10">LMG 28454</strain>
    </source>
</reference>
<dbReference type="EMBL" id="JAJPWV010000007">
    <property type="protein sequence ID" value="MCD8742506.1"/>
    <property type="molecule type" value="Genomic_DNA"/>
</dbReference>
<evidence type="ECO:0000256" key="2">
    <source>
        <dbReference type="ARBA" id="ARBA00022723"/>
    </source>
</evidence>
<dbReference type="InterPro" id="IPR049940">
    <property type="entry name" value="GluQ/Sye"/>
</dbReference>
<feature type="domain" description="Glutamyl/glutaminyl-tRNA synthetase class Ib catalytic" evidence="8">
    <location>
        <begin position="14"/>
        <end position="127"/>
    </location>
</feature>
<keyword evidence="2" id="KW-0479">Metal-binding</keyword>
<evidence type="ECO:0000256" key="6">
    <source>
        <dbReference type="ARBA" id="ARBA00023146"/>
    </source>
</evidence>
<dbReference type="Gene3D" id="3.40.50.620">
    <property type="entry name" value="HUPs"/>
    <property type="match status" value="1"/>
</dbReference>
<evidence type="ECO:0000256" key="3">
    <source>
        <dbReference type="ARBA" id="ARBA00022741"/>
    </source>
</evidence>
<protein>
    <submittedName>
        <fullName evidence="9">Glutamate--tRNA ligase family protein</fullName>
    </submittedName>
</protein>
<dbReference type="GO" id="GO:0016874">
    <property type="term" value="F:ligase activity"/>
    <property type="evidence" value="ECO:0007669"/>
    <property type="project" value="UniProtKB-KW"/>
</dbReference>
<dbReference type="PRINTS" id="PR00987">
    <property type="entry name" value="TRNASYNTHGLU"/>
</dbReference>
<name>A0ABS8U5X3_9SPHI</name>